<accession>G4CF47</accession>
<dbReference type="HOGENOM" id="CLU_2992036_0_0_4"/>
<dbReference type="EC" id="3.1.1.1" evidence="1"/>
<dbReference type="AlphaFoldDB" id="G4CF47"/>
<protein>
    <submittedName>
        <fullName evidence="1">Carboxylesterase</fullName>
        <ecNumber evidence="1">3.1.1.1</ecNumber>
    </submittedName>
</protein>
<gene>
    <name evidence="1" type="ORF">HMPREF9371_0236</name>
</gene>
<evidence type="ECO:0000313" key="1">
    <source>
        <dbReference type="EMBL" id="EGY53585.1"/>
    </source>
</evidence>
<sequence length="57" mass="6157">MIFMVMHGVAAPAMRRDYTPLSGRLPALGGFVVDAGRKAAVAGLSGYLKSRYTPFFH</sequence>
<keyword evidence="1" id="KW-0378">Hydrolase</keyword>
<dbReference type="PATRIC" id="fig|1032488.3.peg.220"/>
<keyword evidence="2" id="KW-1185">Reference proteome</keyword>
<evidence type="ECO:0000313" key="2">
    <source>
        <dbReference type="Proteomes" id="UP000003019"/>
    </source>
</evidence>
<dbReference type="EMBL" id="AGAY01000007">
    <property type="protein sequence ID" value="EGY53585.1"/>
    <property type="molecule type" value="Genomic_DNA"/>
</dbReference>
<dbReference type="GO" id="GO:0106435">
    <property type="term" value="F:carboxylesterase activity"/>
    <property type="evidence" value="ECO:0007669"/>
    <property type="project" value="UniProtKB-EC"/>
</dbReference>
<organism evidence="1 2">
    <name type="scientific">Neisseria shayeganii 871</name>
    <dbReference type="NCBI Taxonomy" id="1032488"/>
    <lineage>
        <taxon>Bacteria</taxon>
        <taxon>Pseudomonadati</taxon>
        <taxon>Pseudomonadota</taxon>
        <taxon>Betaproteobacteria</taxon>
        <taxon>Neisseriales</taxon>
        <taxon>Neisseriaceae</taxon>
        <taxon>Neisseria</taxon>
    </lineage>
</organism>
<proteinExistence type="predicted"/>
<dbReference type="Proteomes" id="UP000003019">
    <property type="component" value="Unassembled WGS sequence"/>
</dbReference>
<reference evidence="1 2" key="1">
    <citation type="submission" date="2011-05" db="EMBL/GenBank/DDBJ databases">
        <authorList>
            <person name="Muzny D."/>
            <person name="Qin X."/>
            <person name="Deng J."/>
            <person name="Jiang H."/>
            <person name="Liu Y."/>
            <person name="Qu J."/>
            <person name="Song X.-Z."/>
            <person name="Zhang L."/>
            <person name="Thornton R."/>
            <person name="Coyle M."/>
            <person name="Francisco L."/>
            <person name="Jackson L."/>
            <person name="Javaid M."/>
            <person name="Korchina V."/>
            <person name="Kovar C."/>
            <person name="Mata R."/>
            <person name="Mathew T."/>
            <person name="Ngo R."/>
            <person name="Nguyen L."/>
            <person name="Nguyen N."/>
            <person name="Okwuonu G."/>
            <person name="Ongeri F."/>
            <person name="Pham C."/>
            <person name="Simmons D."/>
            <person name="Wilczek-Boney K."/>
            <person name="Hale W."/>
            <person name="Jakkamsetti A."/>
            <person name="Pham P."/>
            <person name="Ruth R."/>
            <person name="San Lucas F."/>
            <person name="Warren J."/>
            <person name="Zhang J."/>
            <person name="Zhao Z."/>
            <person name="Zhou C."/>
            <person name="Zhu D."/>
            <person name="Lee S."/>
            <person name="Bess C."/>
            <person name="Blankenburg K."/>
            <person name="Forbes L."/>
            <person name="Fu Q."/>
            <person name="Gubbala S."/>
            <person name="Hirani K."/>
            <person name="Jayaseelan J.C."/>
            <person name="Lara F."/>
            <person name="Munidasa M."/>
            <person name="Palculict T."/>
            <person name="Patil S."/>
            <person name="Pu L.-L."/>
            <person name="Saada N."/>
            <person name="Tang L."/>
            <person name="Weissenberger G."/>
            <person name="Zhu Y."/>
            <person name="Hemphill L."/>
            <person name="Shang Y."/>
            <person name="Youmans B."/>
            <person name="Ayvaz T."/>
            <person name="Ross M."/>
            <person name="Santibanez J."/>
            <person name="Aqrawi P."/>
            <person name="Gross S."/>
            <person name="Joshi V."/>
            <person name="Fowler G."/>
            <person name="Nazareth L."/>
            <person name="Reid J."/>
            <person name="Worley K."/>
            <person name="Petrosino J."/>
            <person name="Highlander S."/>
            <person name="Gibbs R."/>
        </authorList>
    </citation>
    <scope>NUCLEOTIDE SEQUENCE [LARGE SCALE GENOMIC DNA]</scope>
    <source>
        <strain evidence="1 2">871</strain>
    </source>
</reference>
<dbReference type="STRING" id="1032488.HMPREF9371_0236"/>
<comment type="caution">
    <text evidence="1">The sequence shown here is derived from an EMBL/GenBank/DDBJ whole genome shotgun (WGS) entry which is preliminary data.</text>
</comment>
<name>G4CF47_9NEIS</name>